<protein>
    <submittedName>
        <fullName evidence="2">Pimeloyl-ACP methyl ester carboxylesterase</fullName>
    </submittedName>
</protein>
<dbReference type="SUPFAM" id="SSF53474">
    <property type="entry name" value="alpha/beta-Hydrolases"/>
    <property type="match status" value="1"/>
</dbReference>
<accession>A0A395JRH4</accession>
<evidence type="ECO:0000313" key="3">
    <source>
        <dbReference type="Proteomes" id="UP000253083"/>
    </source>
</evidence>
<organism evidence="2 3">
    <name type="scientific">Arenicella xantha</name>
    <dbReference type="NCBI Taxonomy" id="644221"/>
    <lineage>
        <taxon>Bacteria</taxon>
        <taxon>Pseudomonadati</taxon>
        <taxon>Pseudomonadota</taxon>
        <taxon>Gammaproteobacteria</taxon>
        <taxon>Arenicellales</taxon>
        <taxon>Arenicellaceae</taxon>
        <taxon>Arenicella</taxon>
    </lineage>
</organism>
<dbReference type="PANTHER" id="PTHR43798">
    <property type="entry name" value="MONOACYLGLYCEROL LIPASE"/>
    <property type="match status" value="1"/>
</dbReference>
<reference evidence="2 3" key="1">
    <citation type="submission" date="2018-06" db="EMBL/GenBank/DDBJ databases">
        <title>Genomic Encyclopedia of Type Strains, Phase IV (KMG-IV): sequencing the most valuable type-strain genomes for metagenomic binning, comparative biology and taxonomic classification.</title>
        <authorList>
            <person name="Goeker M."/>
        </authorList>
    </citation>
    <scope>NUCLEOTIDE SEQUENCE [LARGE SCALE GENOMIC DNA]</scope>
    <source>
        <strain evidence="2 3">DSM 24032</strain>
    </source>
</reference>
<evidence type="ECO:0000259" key="1">
    <source>
        <dbReference type="Pfam" id="PF00561"/>
    </source>
</evidence>
<dbReference type="InterPro" id="IPR000639">
    <property type="entry name" value="Epox_hydrolase-like"/>
</dbReference>
<dbReference type="OrthoDB" id="5853561at2"/>
<dbReference type="PRINTS" id="PR00412">
    <property type="entry name" value="EPOXHYDRLASE"/>
</dbReference>
<sequence length="318" mass="34888">MSKLDPALEAWRARGSFYSVKPLALHVFALDLGDSGASSDDTLLLLHGFPESSFSFNKVVDGLRNTFARIVLLDMPGYGFSDKPGAEYSYSLVPQADSVLQVWQQLGVRGGHVLSHDMGTSVLTELVARHVNRQLPASFSDGLKSITFTNGSMVLKLAKLRLMQKLLLNKAVGPLVSSQARYAVFRQTVLSGHGVGIGSPGGLSEQDIQLLWQGCTLQNGHQKNHHLIRYLNDRKRFESTRWLPALKLLDGDVPIHICWGDADQVARVEMAHYLQAQICPSASLSIMPSAGHFCQLGSPALWLDTVSQFFGDLSSFRV</sequence>
<dbReference type="InterPro" id="IPR050266">
    <property type="entry name" value="AB_hydrolase_sf"/>
</dbReference>
<dbReference type="GO" id="GO:0016020">
    <property type="term" value="C:membrane"/>
    <property type="evidence" value="ECO:0007669"/>
    <property type="project" value="TreeGrafter"/>
</dbReference>
<feature type="domain" description="AB hydrolase-1" evidence="1">
    <location>
        <begin position="42"/>
        <end position="296"/>
    </location>
</feature>
<dbReference type="GO" id="GO:0047372">
    <property type="term" value="F:monoacylglycerol lipase activity"/>
    <property type="evidence" value="ECO:0007669"/>
    <property type="project" value="TreeGrafter"/>
</dbReference>
<keyword evidence="3" id="KW-1185">Reference proteome</keyword>
<evidence type="ECO:0000313" key="2">
    <source>
        <dbReference type="EMBL" id="RBP53056.1"/>
    </source>
</evidence>
<name>A0A395JRH4_9GAMM</name>
<dbReference type="Pfam" id="PF00561">
    <property type="entry name" value="Abhydrolase_1"/>
    <property type="match status" value="1"/>
</dbReference>
<dbReference type="RefSeq" id="WP_113952660.1">
    <property type="nucleotide sequence ID" value="NZ_QNRT01000001.1"/>
</dbReference>
<dbReference type="InterPro" id="IPR000073">
    <property type="entry name" value="AB_hydrolase_1"/>
</dbReference>
<gene>
    <name evidence="2" type="ORF">DFR28_101441</name>
</gene>
<dbReference type="Proteomes" id="UP000253083">
    <property type="component" value="Unassembled WGS sequence"/>
</dbReference>
<comment type="caution">
    <text evidence="2">The sequence shown here is derived from an EMBL/GenBank/DDBJ whole genome shotgun (WGS) entry which is preliminary data.</text>
</comment>
<proteinExistence type="predicted"/>
<dbReference type="AlphaFoldDB" id="A0A395JRH4"/>
<dbReference type="Gene3D" id="3.40.50.1820">
    <property type="entry name" value="alpha/beta hydrolase"/>
    <property type="match status" value="1"/>
</dbReference>
<dbReference type="InterPro" id="IPR029058">
    <property type="entry name" value="AB_hydrolase_fold"/>
</dbReference>
<dbReference type="EMBL" id="QNRT01000001">
    <property type="protein sequence ID" value="RBP53056.1"/>
    <property type="molecule type" value="Genomic_DNA"/>
</dbReference>
<dbReference type="InParanoid" id="A0A395JRH4"/>
<dbReference type="PANTHER" id="PTHR43798:SF33">
    <property type="entry name" value="HYDROLASE, PUTATIVE (AFU_ORTHOLOGUE AFUA_2G14860)-RELATED"/>
    <property type="match status" value="1"/>
</dbReference>
<dbReference type="GO" id="GO:0046464">
    <property type="term" value="P:acylglycerol catabolic process"/>
    <property type="evidence" value="ECO:0007669"/>
    <property type="project" value="TreeGrafter"/>
</dbReference>